<feature type="signal peptide" evidence="2">
    <location>
        <begin position="1"/>
        <end position="23"/>
    </location>
</feature>
<dbReference type="AlphaFoldDB" id="A0A0F7SSS6"/>
<keyword evidence="4" id="KW-0328">Glycosyltransferase</keyword>
<evidence type="ECO:0000256" key="1">
    <source>
        <dbReference type="ARBA" id="ARBA00022737"/>
    </source>
</evidence>
<accession>A0A0F7SSS6</accession>
<keyword evidence="1" id="KW-0677">Repeat</keyword>
<proteinExistence type="predicted"/>
<protein>
    <submittedName>
        <fullName evidence="4">Beta-1,6-N-acetylglucosaminyltransferase, contains WSC domain</fullName>
    </submittedName>
</protein>
<dbReference type="PANTHER" id="PTHR45964">
    <property type="entry name" value="WSCD FAMILY MEMBER CG9164"/>
    <property type="match status" value="1"/>
</dbReference>
<dbReference type="Pfam" id="PF01822">
    <property type="entry name" value="WSC"/>
    <property type="match status" value="2"/>
</dbReference>
<organism evidence="4">
    <name type="scientific">Phaffia rhodozyma</name>
    <name type="common">Yeast</name>
    <name type="synonym">Xanthophyllomyces dendrorhous</name>
    <dbReference type="NCBI Taxonomy" id="264483"/>
    <lineage>
        <taxon>Eukaryota</taxon>
        <taxon>Fungi</taxon>
        <taxon>Dikarya</taxon>
        <taxon>Basidiomycota</taxon>
        <taxon>Agaricomycotina</taxon>
        <taxon>Tremellomycetes</taxon>
        <taxon>Cystofilobasidiales</taxon>
        <taxon>Mrakiaceae</taxon>
        <taxon>Phaffia</taxon>
    </lineage>
</organism>
<dbReference type="PROSITE" id="PS51212">
    <property type="entry name" value="WSC"/>
    <property type="match status" value="2"/>
</dbReference>
<feature type="domain" description="WSC" evidence="3">
    <location>
        <begin position="257"/>
        <end position="356"/>
    </location>
</feature>
<evidence type="ECO:0000313" key="4">
    <source>
        <dbReference type="EMBL" id="CED83113.1"/>
    </source>
</evidence>
<dbReference type="GO" id="GO:0016757">
    <property type="term" value="F:glycosyltransferase activity"/>
    <property type="evidence" value="ECO:0007669"/>
    <property type="project" value="UniProtKB-KW"/>
</dbReference>
<dbReference type="EMBL" id="LN483142">
    <property type="protein sequence ID" value="CED83113.1"/>
    <property type="molecule type" value="Genomic_DNA"/>
</dbReference>
<feature type="domain" description="WSC" evidence="3">
    <location>
        <begin position="93"/>
        <end position="185"/>
    </location>
</feature>
<feature type="chain" id="PRO_5002522108" evidence="2">
    <location>
        <begin position="24"/>
        <end position="362"/>
    </location>
</feature>
<name>A0A0F7SSS6_PHARH</name>
<dbReference type="SMART" id="SM00321">
    <property type="entry name" value="WSC"/>
    <property type="match status" value="2"/>
</dbReference>
<evidence type="ECO:0000259" key="3">
    <source>
        <dbReference type="PROSITE" id="PS51212"/>
    </source>
</evidence>
<reference evidence="4" key="1">
    <citation type="submission" date="2014-08" db="EMBL/GenBank/DDBJ databases">
        <authorList>
            <person name="Sharma Rahul"/>
            <person name="Thines Marco"/>
        </authorList>
    </citation>
    <scope>NUCLEOTIDE SEQUENCE</scope>
</reference>
<dbReference type="InterPro" id="IPR002889">
    <property type="entry name" value="WSC_carb-bd"/>
</dbReference>
<dbReference type="InterPro" id="IPR051589">
    <property type="entry name" value="Sialate-O-sulfotransferase"/>
</dbReference>
<evidence type="ECO:0000256" key="2">
    <source>
        <dbReference type="SAM" id="SignalP"/>
    </source>
</evidence>
<keyword evidence="2" id="KW-0732">Signal</keyword>
<sequence>MFASTSTTTVLSALLLASSSAMAMPSLGHHANSALTTLSHLPIVGGYIAPNGLIETSVEAASKRDLDRRYYGDSRGFTRPDPLGPEKRALATGWSSLGCVTEGKNVRTLSGYAYYAGSVTPETCMANCLQKGYTIAGVEWGDECYCGNSFAGGGGAASTACNVACVGDSSSTCGGNYTLNAYQYNSASASASAGCSVAAATSVTSSKSASASASTSASASSSAFQTSIRSSSAVASSTSTASAASATSTSSSSTTTEWEALGCFVDNPSLRSGKNVLLGSKLTSTTMTISTCQTRCAGQGYNFAGLENSDECWCGDLTTADVAGLTSNTVWCNMPCTGKSSESCGGGWSLQLYEQVDVSTSC</sequence>
<dbReference type="PANTHER" id="PTHR45964:SF5">
    <property type="entry name" value="WSCD FAMILY MEMBER CG9164"/>
    <property type="match status" value="1"/>
</dbReference>
<keyword evidence="4" id="KW-0808">Transferase</keyword>